<keyword evidence="3" id="KW-1185">Reference proteome</keyword>
<proteinExistence type="predicted"/>
<dbReference type="Gene3D" id="3.10.129.10">
    <property type="entry name" value="Hotdog Thioesterase"/>
    <property type="match status" value="1"/>
</dbReference>
<dbReference type="FunCoup" id="A0A517SKI1">
    <property type="interactions" value="405"/>
</dbReference>
<dbReference type="Pfam" id="PF07977">
    <property type="entry name" value="FabA"/>
    <property type="match status" value="1"/>
</dbReference>
<accession>A0A517SKI1</accession>
<dbReference type="PANTHER" id="PTHR30272:SF1">
    <property type="entry name" value="3-HYDROXYACYL-[ACYL-CARRIER-PROTEIN] DEHYDRATASE"/>
    <property type="match status" value="1"/>
</dbReference>
<evidence type="ECO:0000313" key="2">
    <source>
        <dbReference type="EMBL" id="QDT56635.1"/>
    </source>
</evidence>
<dbReference type="SUPFAM" id="SSF54637">
    <property type="entry name" value="Thioesterase/thiol ester dehydrase-isomerase"/>
    <property type="match status" value="1"/>
</dbReference>
<dbReference type="AlphaFoldDB" id="A0A517SKI1"/>
<dbReference type="KEGG" id="ccos:Pan44_46920"/>
<dbReference type="CDD" id="cd01288">
    <property type="entry name" value="FabZ"/>
    <property type="match status" value="1"/>
</dbReference>
<dbReference type="InParanoid" id="A0A517SKI1"/>
<reference evidence="2 3" key="1">
    <citation type="submission" date="2019-02" db="EMBL/GenBank/DDBJ databases">
        <title>Deep-cultivation of Planctomycetes and their phenomic and genomic characterization uncovers novel biology.</title>
        <authorList>
            <person name="Wiegand S."/>
            <person name="Jogler M."/>
            <person name="Boedeker C."/>
            <person name="Pinto D."/>
            <person name="Vollmers J."/>
            <person name="Rivas-Marin E."/>
            <person name="Kohn T."/>
            <person name="Peeters S.H."/>
            <person name="Heuer A."/>
            <person name="Rast P."/>
            <person name="Oberbeckmann S."/>
            <person name="Bunk B."/>
            <person name="Jeske O."/>
            <person name="Meyerdierks A."/>
            <person name="Storesund J.E."/>
            <person name="Kallscheuer N."/>
            <person name="Luecker S."/>
            <person name="Lage O.M."/>
            <person name="Pohl T."/>
            <person name="Merkel B.J."/>
            <person name="Hornburger P."/>
            <person name="Mueller R.-W."/>
            <person name="Bruemmer F."/>
            <person name="Labrenz M."/>
            <person name="Spormann A.M."/>
            <person name="Op den Camp H."/>
            <person name="Overmann J."/>
            <person name="Amann R."/>
            <person name="Jetten M.S.M."/>
            <person name="Mascher T."/>
            <person name="Medema M.H."/>
            <person name="Devos D.P."/>
            <person name="Kaster A.-K."/>
            <person name="Ovreas L."/>
            <person name="Rohde M."/>
            <person name="Galperin M.Y."/>
            <person name="Jogler C."/>
        </authorList>
    </citation>
    <scope>NUCLEOTIDE SEQUENCE [LARGE SCALE GENOMIC DNA]</scope>
    <source>
        <strain evidence="2 3">Pan44</strain>
    </source>
</reference>
<dbReference type="InterPro" id="IPR029069">
    <property type="entry name" value="HotDog_dom_sf"/>
</dbReference>
<name>A0A517SKI1_9PLAN</name>
<evidence type="ECO:0000313" key="3">
    <source>
        <dbReference type="Proteomes" id="UP000315700"/>
    </source>
</evidence>
<dbReference type="InterPro" id="IPR013114">
    <property type="entry name" value="FabA_FabZ"/>
</dbReference>
<protein>
    <submittedName>
        <fullName evidence="2">3-hydroxyacyl-[acyl-carrier-protein] dehydratase FabZ</fullName>
        <ecNumber evidence="2">4.2.1.59</ecNumber>
    </submittedName>
</protein>
<dbReference type="RefSeq" id="WP_145034084.1">
    <property type="nucleotide sequence ID" value="NZ_CP036271.1"/>
</dbReference>
<dbReference type="NCBIfam" id="NF000582">
    <property type="entry name" value="PRK00006.1"/>
    <property type="match status" value="1"/>
</dbReference>
<gene>
    <name evidence="2" type="primary">fabZ_1</name>
    <name evidence="2" type="ORF">Pan44_46920</name>
</gene>
<evidence type="ECO:0000256" key="1">
    <source>
        <dbReference type="ARBA" id="ARBA00023239"/>
    </source>
</evidence>
<dbReference type="EMBL" id="CP036271">
    <property type="protein sequence ID" value="QDT56635.1"/>
    <property type="molecule type" value="Genomic_DNA"/>
</dbReference>
<keyword evidence="1 2" id="KW-0456">Lyase</keyword>
<dbReference type="EC" id="4.2.1.59" evidence="2"/>
<dbReference type="GO" id="GO:0019171">
    <property type="term" value="F:(3R)-hydroxyacyl-[acyl-carrier-protein] dehydratase activity"/>
    <property type="evidence" value="ECO:0007669"/>
    <property type="project" value="UniProtKB-EC"/>
</dbReference>
<dbReference type="Proteomes" id="UP000315700">
    <property type="component" value="Chromosome"/>
</dbReference>
<organism evidence="2 3">
    <name type="scientific">Caulifigura coniformis</name>
    <dbReference type="NCBI Taxonomy" id="2527983"/>
    <lineage>
        <taxon>Bacteria</taxon>
        <taxon>Pseudomonadati</taxon>
        <taxon>Planctomycetota</taxon>
        <taxon>Planctomycetia</taxon>
        <taxon>Planctomycetales</taxon>
        <taxon>Planctomycetaceae</taxon>
        <taxon>Caulifigura</taxon>
    </lineage>
</organism>
<dbReference type="PANTHER" id="PTHR30272">
    <property type="entry name" value="3-HYDROXYACYL-[ACYL-CARRIER-PROTEIN] DEHYDRATASE"/>
    <property type="match status" value="1"/>
</dbReference>
<dbReference type="OrthoDB" id="9772788at2"/>
<sequence length="145" mass="16216">MRLSCDEIQQIIPHRPPFLWLDEVIEVDEKRIVARKFVSPDLDVFQGHYPHFPILPGVLICEAVFQAAAVLIGRMMPTGSKAVPVATRIQGAQFRRMVRPGETMQLEVDVSERMANAVFFKGRAVVDGQVAVRVEFACAEATLPE</sequence>